<dbReference type="InterPro" id="IPR012902">
    <property type="entry name" value="N_methyl_site"/>
</dbReference>
<gene>
    <name evidence="4" type="ordered locus">Acid345_1999</name>
</gene>
<name>Q1IQ50_KORVE</name>
<reference evidence="4 5" key="1">
    <citation type="journal article" date="2009" name="Appl. Environ. Microbiol.">
        <title>Three genomes from the phylum Acidobacteria provide insight into the lifestyles of these microorganisms in soils.</title>
        <authorList>
            <person name="Ward N.L."/>
            <person name="Challacombe J.F."/>
            <person name="Janssen P.H."/>
            <person name="Henrissat B."/>
            <person name="Coutinho P.M."/>
            <person name="Wu M."/>
            <person name="Xie G."/>
            <person name="Haft D.H."/>
            <person name="Sait M."/>
            <person name="Badger J."/>
            <person name="Barabote R.D."/>
            <person name="Bradley B."/>
            <person name="Brettin T.S."/>
            <person name="Brinkac L.M."/>
            <person name="Bruce D."/>
            <person name="Creasy T."/>
            <person name="Daugherty S.C."/>
            <person name="Davidsen T.M."/>
            <person name="DeBoy R.T."/>
            <person name="Detter J.C."/>
            <person name="Dodson R.J."/>
            <person name="Durkin A.S."/>
            <person name="Ganapathy A."/>
            <person name="Gwinn-Giglio M."/>
            <person name="Han C.S."/>
            <person name="Khouri H."/>
            <person name="Kiss H."/>
            <person name="Kothari S.P."/>
            <person name="Madupu R."/>
            <person name="Nelson K.E."/>
            <person name="Nelson W.C."/>
            <person name="Paulsen I."/>
            <person name="Penn K."/>
            <person name="Ren Q."/>
            <person name="Rosovitz M.J."/>
            <person name="Selengut J.D."/>
            <person name="Shrivastava S."/>
            <person name="Sullivan S.A."/>
            <person name="Tapia R."/>
            <person name="Thompson L.S."/>
            <person name="Watkins K.L."/>
            <person name="Yang Q."/>
            <person name="Yu C."/>
            <person name="Zafar N."/>
            <person name="Zhou L."/>
            <person name="Kuske C.R."/>
        </authorList>
    </citation>
    <scope>NUCLEOTIDE SEQUENCE [LARGE SCALE GENOMIC DNA]</scope>
    <source>
        <strain evidence="4 5">Ellin345</strain>
    </source>
</reference>
<dbReference type="NCBIfam" id="TIGR02532">
    <property type="entry name" value="IV_pilin_GFxxxE"/>
    <property type="match status" value="1"/>
</dbReference>
<feature type="transmembrane region" description="Helical" evidence="3">
    <location>
        <begin position="12"/>
        <end position="33"/>
    </location>
</feature>
<dbReference type="PROSITE" id="PS00409">
    <property type="entry name" value="PROKAR_NTER_METHYL"/>
    <property type="match status" value="1"/>
</dbReference>
<dbReference type="GO" id="GO:0015627">
    <property type="term" value="C:type II protein secretion system complex"/>
    <property type="evidence" value="ECO:0007669"/>
    <property type="project" value="InterPro"/>
</dbReference>
<dbReference type="KEGG" id="aba:Acid345_1999"/>
<dbReference type="EMBL" id="CP000360">
    <property type="protein sequence ID" value="ABF41000.1"/>
    <property type="molecule type" value="Genomic_DNA"/>
</dbReference>
<evidence type="ECO:0000313" key="4">
    <source>
        <dbReference type="EMBL" id="ABF41000.1"/>
    </source>
</evidence>
<dbReference type="InterPro" id="IPR045584">
    <property type="entry name" value="Pilin-like"/>
</dbReference>
<keyword evidence="3" id="KW-1133">Transmembrane helix</keyword>
<dbReference type="GO" id="GO:0015628">
    <property type="term" value="P:protein secretion by the type II secretion system"/>
    <property type="evidence" value="ECO:0007669"/>
    <property type="project" value="InterPro"/>
</dbReference>
<dbReference type="eggNOG" id="COG2165">
    <property type="taxonomic scope" value="Bacteria"/>
</dbReference>
<evidence type="ECO:0000256" key="3">
    <source>
        <dbReference type="SAM" id="Phobius"/>
    </source>
</evidence>
<evidence type="ECO:0000256" key="1">
    <source>
        <dbReference type="ARBA" id="ARBA00022481"/>
    </source>
</evidence>
<dbReference type="AlphaFoldDB" id="Q1IQ50"/>
<feature type="region of interest" description="Disordered" evidence="2">
    <location>
        <begin position="112"/>
        <end position="131"/>
    </location>
</feature>
<dbReference type="Gene3D" id="3.30.700.10">
    <property type="entry name" value="Glycoprotein, Type 4 Pilin"/>
    <property type="match status" value="1"/>
</dbReference>
<organism evidence="4 5">
    <name type="scientific">Koribacter versatilis (strain Ellin345)</name>
    <dbReference type="NCBI Taxonomy" id="204669"/>
    <lineage>
        <taxon>Bacteria</taxon>
        <taxon>Pseudomonadati</taxon>
        <taxon>Acidobacteriota</taxon>
        <taxon>Terriglobia</taxon>
        <taxon>Terriglobales</taxon>
        <taxon>Candidatus Korobacteraceae</taxon>
        <taxon>Candidatus Korobacter</taxon>
    </lineage>
</organism>
<keyword evidence="5" id="KW-1185">Reference proteome</keyword>
<keyword evidence="3" id="KW-0812">Transmembrane</keyword>
<protein>
    <submittedName>
        <fullName evidence="4">General secretion pathway protein G</fullName>
    </submittedName>
</protein>
<dbReference type="Pfam" id="PF07963">
    <property type="entry name" value="N_methyl"/>
    <property type="match status" value="1"/>
</dbReference>
<dbReference type="PANTHER" id="PTHR30093">
    <property type="entry name" value="GENERAL SECRETION PATHWAY PROTEIN G"/>
    <property type="match status" value="1"/>
</dbReference>
<dbReference type="STRING" id="204669.Acid345_1999"/>
<accession>Q1IQ50</accession>
<proteinExistence type="predicted"/>
<evidence type="ECO:0000256" key="2">
    <source>
        <dbReference type="SAM" id="MobiDB-lite"/>
    </source>
</evidence>
<dbReference type="SUPFAM" id="SSF54523">
    <property type="entry name" value="Pili subunits"/>
    <property type="match status" value="1"/>
</dbReference>
<dbReference type="HOGENOM" id="CLU_091705_7_2_0"/>
<dbReference type="PRINTS" id="PR00813">
    <property type="entry name" value="BCTERIALGSPG"/>
</dbReference>
<dbReference type="EnsemblBacteria" id="ABF41000">
    <property type="protein sequence ID" value="ABF41000"/>
    <property type="gene ID" value="Acid345_1999"/>
</dbReference>
<keyword evidence="3" id="KW-0472">Membrane</keyword>
<sequence>MVMRRRQRGFTLIELMIVMSIIVILLGIAIPNYRNSIIRARESVLKDDLFTMRSVIDQYTLDKQKAPQSLDDLVSAGYLKSIPKDPMTNGTEWQTVQEDSLMSVDQQEPGIVDVHSTSNATASDGSTYSSW</sequence>
<feature type="compositionally biased region" description="Polar residues" evidence="2">
    <location>
        <begin position="115"/>
        <end position="131"/>
    </location>
</feature>
<dbReference type="InterPro" id="IPR000983">
    <property type="entry name" value="Bac_GSPG_pilin"/>
</dbReference>
<dbReference type="Proteomes" id="UP000002432">
    <property type="component" value="Chromosome"/>
</dbReference>
<dbReference type="PANTHER" id="PTHR30093:SF47">
    <property type="entry name" value="TYPE IV PILUS NON-CORE MINOR PILIN PILE"/>
    <property type="match status" value="1"/>
</dbReference>
<keyword evidence="1" id="KW-0488">Methylation</keyword>
<evidence type="ECO:0000313" key="5">
    <source>
        <dbReference type="Proteomes" id="UP000002432"/>
    </source>
</evidence>